<dbReference type="Proteomes" id="UP001141806">
    <property type="component" value="Unassembled WGS sequence"/>
</dbReference>
<accession>A0A9Q0R0D3</accession>
<dbReference type="AlphaFoldDB" id="A0A9Q0R0D3"/>
<reference evidence="3" key="1">
    <citation type="journal article" date="2023" name="Plant J.">
        <title>The genome of the king protea, Protea cynaroides.</title>
        <authorList>
            <person name="Chang J."/>
            <person name="Duong T.A."/>
            <person name="Schoeman C."/>
            <person name="Ma X."/>
            <person name="Roodt D."/>
            <person name="Barker N."/>
            <person name="Li Z."/>
            <person name="Van de Peer Y."/>
            <person name="Mizrachi E."/>
        </authorList>
    </citation>
    <scope>NUCLEOTIDE SEQUENCE</scope>
    <source>
        <tissue evidence="3">Young leaves</tissue>
    </source>
</reference>
<keyword evidence="4" id="KW-1185">Reference proteome</keyword>
<dbReference type="PROSITE" id="PS50088">
    <property type="entry name" value="ANK_REPEAT"/>
    <property type="match status" value="1"/>
</dbReference>
<dbReference type="SMART" id="SM00248">
    <property type="entry name" value="ANK"/>
    <property type="match status" value="1"/>
</dbReference>
<sequence>MQEGSLSKVDSALALLKKNGGNINSRNMFGLTPLHIATGRNHVPIVRRLLAAGADPDAREQVKQVLSSASSSEKEENGESGEVEGQNSALGLRTEEYSLVQFNVALSGM</sequence>
<dbReference type="InterPro" id="IPR036770">
    <property type="entry name" value="Ankyrin_rpt-contain_sf"/>
</dbReference>
<dbReference type="InterPro" id="IPR002110">
    <property type="entry name" value="Ankyrin_rpt"/>
</dbReference>
<dbReference type="OrthoDB" id="1701779at2759"/>
<gene>
    <name evidence="3" type="ORF">NE237_009513</name>
</gene>
<keyword evidence="1" id="KW-0040">ANK repeat</keyword>
<dbReference type="Pfam" id="PF00023">
    <property type="entry name" value="Ank"/>
    <property type="match status" value="1"/>
</dbReference>
<organism evidence="3 4">
    <name type="scientific">Protea cynaroides</name>
    <dbReference type="NCBI Taxonomy" id="273540"/>
    <lineage>
        <taxon>Eukaryota</taxon>
        <taxon>Viridiplantae</taxon>
        <taxon>Streptophyta</taxon>
        <taxon>Embryophyta</taxon>
        <taxon>Tracheophyta</taxon>
        <taxon>Spermatophyta</taxon>
        <taxon>Magnoliopsida</taxon>
        <taxon>Proteales</taxon>
        <taxon>Proteaceae</taxon>
        <taxon>Protea</taxon>
    </lineage>
</organism>
<feature type="repeat" description="ANK" evidence="1">
    <location>
        <begin position="29"/>
        <end position="61"/>
    </location>
</feature>
<name>A0A9Q0R0D3_9MAGN</name>
<dbReference type="SUPFAM" id="SSF48403">
    <property type="entry name" value="Ankyrin repeat"/>
    <property type="match status" value="1"/>
</dbReference>
<evidence type="ECO:0000256" key="2">
    <source>
        <dbReference type="SAM" id="MobiDB-lite"/>
    </source>
</evidence>
<dbReference type="EMBL" id="JAMYWD010000002">
    <property type="protein sequence ID" value="KAJ4978733.1"/>
    <property type="molecule type" value="Genomic_DNA"/>
</dbReference>
<proteinExistence type="predicted"/>
<protein>
    <submittedName>
        <fullName evidence="3">Uncharacterized protein</fullName>
    </submittedName>
</protein>
<evidence type="ECO:0000256" key="1">
    <source>
        <dbReference type="PROSITE-ProRule" id="PRU00023"/>
    </source>
</evidence>
<dbReference type="Gene3D" id="1.25.40.20">
    <property type="entry name" value="Ankyrin repeat-containing domain"/>
    <property type="match status" value="1"/>
</dbReference>
<evidence type="ECO:0000313" key="4">
    <source>
        <dbReference type="Proteomes" id="UP001141806"/>
    </source>
</evidence>
<evidence type="ECO:0000313" key="3">
    <source>
        <dbReference type="EMBL" id="KAJ4978733.1"/>
    </source>
</evidence>
<comment type="caution">
    <text evidence="3">The sequence shown here is derived from an EMBL/GenBank/DDBJ whole genome shotgun (WGS) entry which is preliminary data.</text>
</comment>
<dbReference type="PROSITE" id="PS50297">
    <property type="entry name" value="ANK_REP_REGION"/>
    <property type="match status" value="1"/>
</dbReference>
<feature type="region of interest" description="Disordered" evidence="2">
    <location>
        <begin position="60"/>
        <end position="89"/>
    </location>
</feature>